<organism evidence="3 4">
    <name type="scientific">Meganyctiphanes norvegica</name>
    <name type="common">Northern krill</name>
    <name type="synonym">Thysanopoda norvegica</name>
    <dbReference type="NCBI Taxonomy" id="48144"/>
    <lineage>
        <taxon>Eukaryota</taxon>
        <taxon>Metazoa</taxon>
        <taxon>Ecdysozoa</taxon>
        <taxon>Arthropoda</taxon>
        <taxon>Crustacea</taxon>
        <taxon>Multicrustacea</taxon>
        <taxon>Malacostraca</taxon>
        <taxon>Eumalacostraca</taxon>
        <taxon>Eucarida</taxon>
        <taxon>Euphausiacea</taxon>
        <taxon>Euphausiidae</taxon>
        <taxon>Meganyctiphanes</taxon>
    </lineage>
</organism>
<dbReference type="SMART" id="SM00409">
    <property type="entry name" value="IG"/>
    <property type="match status" value="2"/>
</dbReference>
<dbReference type="Pfam" id="PF00047">
    <property type="entry name" value="ig"/>
    <property type="match status" value="1"/>
</dbReference>
<dbReference type="PANTHER" id="PTHR23279">
    <property type="entry name" value="DEFECTIVE PROBOSCIS EXTENSION RESPONSE DPR -RELATED"/>
    <property type="match status" value="1"/>
</dbReference>
<accession>A0AAV2R899</accession>
<dbReference type="InterPro" id="IPR007110">
    <property type="entry name" value="Ig-like_dom"/>
</dbReference>
<reference evidence="3 4" key="1">
    <citation type="submission" date="2024-05" db="EMBL/GenBank/DDBJ databases">
        <authorList>
            <person name="Wallberg A."/>
        </authorList>
    </citation>
    <scope>NUCLEOTIDE SEQUENCE [LARGE SCALE GENOMIC DNA]</scope>
</reference>
<sequence>VSWYRKKGSEIQLITFGFISYHNDDRFSLTYEHPGNWRLQIQYVQDRDEGTYECQVSSHPPLIRVIHLTVVAIHILDDRGEIIREKFYQSGSTIELQCKVKDVPTATSLNLSWHRGLQTLNYDATRGGVSVKTELRGTIARSWLRVSDVRPKDSGTYFCNVTSLTAAGVQIHVVPDEHPAAIQRGGRFLCSPILLLSVTLFSIINFRLQKHQPSPCLISVFINTRIWLYLFTLIVLSAILKLETNVR</sequence>
<dbReference type="AlphaFoldDB" id="A0AAV2R899"/>
<dbReference type="InterPro" id="IPR013783">
    <property type="entry name" value="Ig-like_fold"/>
</dbReference>
<dbReference type="GO" id="GO:0032589">
    <property type="term" value="C:neuron projection membrane"/>
    <property type="evidence" value="ECO:0007669"/>
    <property type="project" value="TreeGrafter"/>
</dbReference>
<dbReference type="SUPFAM" id="SSF48726">
    <property type="entry name" value="Immunoglobulin"/>
    <property type="match status" value="2"/>
</dbReference>
<dbReference type="EMBL" id="CAXKWB010017772">
    <property type="protein sequence ID" value="CAL4119805.1"/>
    <property type="molecule type" value="Genomic_DNA"/>
</dbReference>
<evidence type="ECO:0000313" key="4">
    <source>
        <dbReference type="Proteomes" id="UP001497623"/>
    </source>
</evidence>
<dbReference type="PANTHER" id="PTHR23279:SF3">
    <property type="entry name" value="DEFECTIVE PROBOSCIS EXTENSION RESPONSE 18"/>
    <property type="match status" value="1"/>
</dbReference>
<feature type="transmembrane region" description="Helical" evidence="1">
    <location>
        <begin position="226"/>
        <end position="242"/>
    </location>
</feature>
<dbReference type="InterPro" id="IPR003599">
    <property type="entry name" value="Ig_sub"/>
</dbReference>
<evidence type="ECO:0000259" key="2">
    <source>
        <dbReference type="PROSITE" id="PS50835"/>
    </source>
</evidence>
<feature type="non-terminal residue" evidence="3">
    <location>
        <position position="1"/>
    </location>
</feature>
<keyword evidence="4" id="KW-1185">Reference proteome</keyword>
<name>A0AAV2R899_MEGNR</name>
<feature type="domain" description="Ig-like" evidence="2">
    <location>
        <begin position="60"/>
        <end position="170"/>
    </location>
</feature>
<dbReference type="GO" id="GO:0050808">
    <property type="term" value="P:synapse organization"/>
    <property type="evidence" value="ECO:0007669"/>
    <property type="project" value="TreeGrafter"/>
</dbReference>
<protein>
    <recommendedName>
        <fullName evidence="2">Ig-like domain-containing protein</fullName>
    </recommendedName>
</protein>
<keyword evidence="1" id="KW-1133">Transmembrane helix</keyword>
<keyword evidence="1" id="KW-0812">Transmembrane</keyword>
<feature type="domain" description="Ig-like" evidence="2">
    <location>
        <begin position="1"/>
        <end position="58"/>
    </location>
</feature>
<comment type="caution">
    <text evidence="3">The sequence shown here is derived from an EMBL/GenBank/DDBJ whole genome shotgun (WGS) entry which is preliminary data.</text>
</comment>
<dbReference type="Proteomes" id="UP001497623">
    <property type="component" value="Unassembled WGS sequence"/>
</dbReference>
<gene>
    <name evidence="3" type="ORF">MNOR_LOCUS21772</name>
</gene>
<keyword evidence="1" id="KW-0472">Membrane</keyword>
<feature type="transmembrane region" description="Helical" evidence="1">
    <location>
        <begin position="188"/>
        <end position="206"/>
    </location>
</feature>
<evidence type="ECO:0000313" key="3">
    <source>
        <dbReference type="EMBL" id="CAL4119805.1"/>
    </source>
</evidence>
<dbReference type="InterPro" id="IPR037448">
    <property type="entry name" value="Zig-8"/>
</dbReference>
<dbReference type="InterPro" id="IPR036179">
    <property type="entry name" value="Ig-like_dom_sf"/>
</dbReference>
<dbReference type="InterPro" id="IPR013151">
    <property type="entry name" value="Immunoglobulin_dom"/>
</dbReference>
<dbReference type="Gene3D" id="2.60.40.10">
    <property type="entry name" value="Immunoglobulins"/>
    <property type="match status" value="2"/>
</dbReference>
<evidence type="ECO:0000256" key="1">
    <source>
        <dbReference type="SAM" id="Phobius"/>
    </source>
</evidence>
<dbReference type="PROSITE" id="PS50835">
    <property type="entry name" value="IG_LIKE"/>
    <property type="match status" value="2"/>
</dbReference>
<proteinExistence type="predicted"/>